<dbReference type="Proteomes" id="UP000218831">
    <property type="component" value="Unassembled WGS sequence"/>
</dbReference>
<dbReference type="EMBL" id="NSKE01000013">
    <property type="protein sequence ID" value="PAU92762.1"/>
    <property type="molecule type" value="Genomic_DNA"/>
</dbReference>
<evidence type="ECO:0000256" key="1">
    <source>
        <dbReference type="SAM" id="Phobius"/>
    </source>
</evidence>
<name>A0A2A2G7B8_9BACT</name>
<keyword evidence="1" id="KW-0472">Membrane</keyword>
<feature type="transmembrane region" description="Helical" evidence="1">
    <location>
        <begin position="16"/>
        <end position="34"/>
    </location>
</feature>
<dbReference type="AlphaFoldDB" id="A0A2A2G7B8"/>
<reference evidence="2 3" key="1">
    <citation type="submission" date="2017-08" db="EMBL/GenBank/DDBJ databases">
        <title>Aliifodinibius alkalisoli sp. nov., isolated from saline alkaline soil.</title>
        <authorList>
            <person name="Liu D."/>
            <person name="Zhang G."/>
        </authorList>
    </citation>
    <scope>NUCLEOTIDE SEQUENCE [LARGE SCALE GENOMIC DNA]</scope>
    <source>
        <strain evidence="2 3">WN023</strain>
    </source>
</reference>
<evidence type="ECO:0000313" key="2">
    <source>
        <dbReference type="EMBL" id="PAU92762.1"/>
    </source>
</evidence>
<comment type="caution">
    <text evidence="2">The sequence shown here is derived from an EMBL/GenBank/DDBJ whole genome shotgun (WGS) entry which is preliminary data.</text>
</comment>
<sequence>MKMEKGNTKKLKMHSLLSILTIVLGTVLLIFMIVVEGEPGAIPLMLLVVGIVWYFITRYKLHLQHR</sequence>
<feature type="transmembrane region" description="Helical" evidence="1">
    <location>
        <begin position="40"/>
        <end position="56"/>
    </location>
</feature>
<keyword evidence="1" id="KW-0812">Transmembrane</keyword>
<keyword evidence="3" id="KW-1185">Reference proteome</keyword>
<proteinExistence type="predicted"/>
<accession>A0A2A2G7B8</accession>
<organism evidence="2 3">
    <name type="scientific">Fodinibius salipaludis</name>
    <dbReference type="NCBI Taxonomy" id="2032627"/>
    <lineage>
        <taxon>Bacteria</taxon>
        <taxon>Pseudomonadati</taxon>
        <taxon>Balneolota</taxon>
        <taxon>Balneolia</taxon>
        <taxon>Balneolales</taxon>
        <taxon>Balneolaceae</taxon>
        <taxon>Fodinibius</taxon>
    </lineage>
</organism>
<gene>
    <name evidence="2" type="ORF">CK503_14820</name>
</gene>
<keyword evidence="1" id="KW-1133">Transmembrane helix</keyword>
<evidence type="ECO:0000313" key="3">
    <source>
        <dbReference type="Proteomes" id="UP000218831"/>
    </source>
</evidence>
<protein>
    <submittedName>
        <fullName evidence="2">Uncharacterized protein</fullName>
    </submittedName>
</protein>